<evidence type="ECO:0000256" key="1">
    <source>
        <dbReference type="ARBA" id="ARBA00004141"/>
    </source>
</evidence>
<dbReference type="PANTHER" id="PTHR22911">
    <property type="entry name" value="ACYL-MALONYL CONDENSING ENZYME-RELATED"/>
    <property type="match status" value="1"/>
</dbReference>
<feature type="transmembrane region" description="Helical" evidence="6">
    <location>
        <begin position="74"/>
        <end position="92"/>
    </location>
</feature>
<evidence type="ECO:0000259" key="7">
    <source>
        <dbReference type="Pfam" id="PF00892"/>
    </source>
</evidence>
<reference evidence="8 9" key="1">
    <citation type="journal article" date="2021" name="Int. J. Syst. Evol. Microbiol.">
        <title>Salipiger mangrovisoli sp. nov., isolated from mangrove soil and the proposal for the reclassification of Paraphaeobacter pallidus as Salipiger pallidus comb. nov.</title>
        <authorList>
            <person name="Du J."/>
            <person name="Liu Y."/>
            <person name="Pei T."/>
            <person name="Deng M.R."/>
            <person name="Zhu H."/>
        </authorList>
    </citation>
    <scope>NUCLEOTIDE SEQUENCE [LARGE SCALE GENOMIC DNA]</scope>
    <source>
        <strain evidence="8 9">6D45A</strain>
    </source>
</reference>
<keyword evidence="9" id="KW-1185">Reference proteome</keyword>
<dbReference type="Proteomes" id="UP000607796">
    <property type="component" value="Unassembled WGS sequence"/>
</dbReference>
<dbReference type="RefSeq" id="WP_194132788.1">
    <property type="nucleotide sequence ID" value="NZ_JADFFK010000001.1"/>
</dbReference>
<evidence type="ECO:0000256" key="6">
    <source>
        <dbReference type="SAM" id="Phobius"/>
    </source>
</evidence>
<evidence type="ECO:0000256" key="3">
    <source>
        <dbReference type="ARBA" id="ARBA00022692"/>
    </source>
</evidence>
<feature type="transmembrane region" description="Helical" evidence="6">
    <location>
        <begin position="154"/>
        <end position="173"/>
    </location>
</feature>
<gene>
    <name evidence="8" type="ORF">IQ782_01240</name>
</gene>
<evidence type="ECO:0000256" key="4">
    <source>
        <dbReference type="ARBA" id="ARBA00022989"/>
    </source>
</evidence>
<accession>A0ABR9WVZ1</accession>
<name>A0ABR9WVZ1_9RHOB</name>
<feature type="transmembrane region" description="Helical" evidence="6">
    <location>
        <begin position="40"/>
        <end position="62"/>
    </location>
</feature>
<evidence type="ECO:0000256" key="5">
    <source>
        <dbReference type="ARBA" id="ARBA00023136"/>
    </source>
</evidence>
<evidence type="ECO:0000256" key="2">
    <source>
        <dbReference type="ARBA" id="ARBA00009853"/>
    </source>
</evidence>
<feature type="transmembrane region" description="Helical" evidence="6">
    <location>
        <begin position="211"/>
        <end position="228"/>
    </location>
</feature>
<dbReference type="InterPro" id="IPR037185">
    <property type="entry name" value="EmrE-like"/>
</dbReference>
<dbReference type="EMBL" id="JADFFK010000001">
    <property type="protein sequence ID" value="MBE9635454.1"/>
    <property type="molecule type" value="Genomic_DNA"/>
</dbReference>
<feature type="transmembrane region" description="Helical" evidence="6">
    <location>
        <begin position="235"/>
        <end position="259"/>
    </location>
</feature>
<feature type="transmembrane region" description="Helical" evidence="6">
    <location>
        <begin position="265"/>
        <end position="283"/>
    </location>
</feature>
<comment type="subcellular location">
    <subcellularLocation>
        <location evidence="1">Membrane</location>
        <topology evidence="1">Multi-pass membrane protein</topology>
    </subcellularLocation>
</comment>
<dbReference type="InterPro" id="IPR000620">
    <property type="entry name" value="EamA_dom"/>
</dbReference>
<dbReference type="PANTHER" id="PTHR22911:SF6">
    <property type="entry name" value="SOLUTE CARRIER FAMILY 35 MEMBER G1"/>
    <property type="match status" value="1"/>
</dbReference>
<keyword evidence="3 6" id="KW-0812">Transmembrane</keyword>
<feature type="transmembrane region" description="Helical" evidence="6">
    <location>
        <begin position="185"/>
        <end position="205"/>
    </location>
</feature>
<keyword evidence="5 6" id="KW-0472">Membrane</keyword>
<dbReference type="SUPFAM" id="SSF103481">
    <property type="entry name" value="Multidrug resistance efflux transporter EmrE"/>
    <property type="match status" value="2"/>
</dbReference>
<organism evidence="8 9">
    <name type="scientific">Salipiger mangrovisoli</name>
    <dbReference type="NCBI Taxonomy" id="2865933"/>
    <lineage>
        <taxon>Bacteria</taxon>
        <taxon>Pseudomonadati</taxon>
        <taxon>Pseudomonadota</taxon>
        <taxon>Alphaproteobacteria</taxon>
        <taxon>Rhodobacterales</taxon>
        <taxon>Roseobacteraceae</taxon>
        <taxon>Salipiger</taxon>
    </lineage>
</organism>
<feature type="transmembrane region" description="Helical" evidence="6">
    <location>
        <begin position="126"/>
        <end position="142"/>
    </location>
</feature>
<keyword evidence="4 6" id="KW-1133">Transmembrane helix</keyword>
<sequence>MRTSGAALTGAGLVALYTALIAAADGITKLMSGGYAAPQFFALSSALVLCLSACAAAGQGSVREGLSLQSRGTMVLRALLTVVAAIAFYMAFRHLPFADVFVFIGLMPIIAAALSGPVLGEPLRPAAWLAVAAGACGLLFLVPEGRAGLDAGHLWALLAAFAGTGAMVAARAIARRERKPLAQVFWPNLALALVMGAALPFVWQPMPPSDWLWVAGYALLLFGARLVSVEALRLLPAYVATPLMNLQFVWMVGIGAFGFGELPSLGSMLGAALVIGSGLWLVADEAMPGQRVRRA</sequence>
<dbReference type="Pfam" id="PF00892">
    <property type="entry name" value="EamA"/>
    <property type="match status" value="1"/>
</dbReference>
<feature type="transmembrane region" description="Helical" evidence="6">
    <location>
        <begin position="98"/>
        <end position="119"/>
    </location>
</feature>
<evidence type="ECO:0000313" key="9">
    <source>
        <dbReference type="Proteomes" id="UP000607796"/>
    </source>
</evidence>
<protein>
    <submittedName>
        <fullName evidence="8">DMT family transporter</fullName>
    </submittedName>
</protein>
<feature type="domain" description="EamA" evidence="7">
    <location>
        <begin position="152"/>
        <end position="279"/>
    </location>
</feature>
<comment type="caution">
    <text evidence="8">The sequence shown here is derived from an EMBL/GenBank/DDBJ whole genome shotgun (WGS) entry which is preliminary data.</text>
</comment>
<comment type="similarity">
    <text evidence="2">Belongs to the drug/metabolite transporter (DMT) superfamily. 10 TMS drug/metabolite exporter (DME) (TC 2.A.7.3) family.</text>
</comment>
<proteinExistence type="inferred from homology"/>
<evidence type="ECO:0000313" key="8">
    <source>
        <dbReference type="EMBL" id="MBE9635454.1"/>
    </source>
</evidence>